<keyword evidence="2" id="KW-1185">Reference proteome</keyword>
<reference evidence="1" key="1">
    <citation type="submission" date="2022-08" db="EMBL/GenBank/DDBJ databases">
        <authorList>
            <person name="Gutierrez-Valencia J."/>
        </authorList>
    </citation>
    <scope>NUCLEOTIDE SEQUENCE</scope>
</reference>
<accession>A0AAV0GU24</accession>
<dbReference type="EMBL" id="CAMGYJ010000002">
    <property type="protein sequence ID" value="CAI0376204.1"/>
    <property type="molecule type" value="Genomic_DNA"/>
</dbReference>
<name>A0AAV0GU24_9ROSI</name>
<evidence type="ECO:0000313" key="1">
    <source>
        <dbReference type="EMBL" id="CAI0376204.1"/>
    </source>
</evidence>
<gene>
    <name evidence="1" type="ORF">LITE_LOCUS905</name>
</gene>
<dbReference type="AlphaFoldDB" id="A0AAV0GU24"/>
<comment type="caution">
    <text evidence="1">The sequence shown here is derived from an EMBL/GenBank/DDBJ whole genome shotgun (WGS) entry which is preliminary data.</text>
</comment>
<evidence type="ECO:0000313" key="2">
    <source>
        <dbReference type="Proteomes" id="UP001154282"/>
    </source>
</evidence>
<dbReference type="Gene3D" id="2.40.70.10">
    <property type="entry name" value="Acid Proteases"/>
    <property type="match status" value="1"/>
</dbReference>
<dbReference type="Proteomes" id="UP001154282">
    <property type="component" value="Unassembled WGS sequence"/>
</dbReference>
<organism evidence="1 2">
    <name type="scientific">Linum tenue</name>
    <dbReference type="NCBI Taxonomy" id="586396"/>
    <lineage>
        <taxon>Eukaryota</taxon>
        <taxon>Viridiplantae</taxon>
        <taxon>Streptophyta</taxon>
        <taxon>Embryophyta</taxon>
        <taxon>Tracheophyta</taxon>
        <taxon>Spermatophyta</taxon>
        <taxon>Magnoliopsida</taxon>
        <taxon>eudicotyledons</taxon>
        <taxon>Gunneridae</taxon>
        <taxon>Pentapetalae</taxon>
        <taxon>rosids</taxon>
        <taxon>fabids</taxon>
        <taxon>Malpighiales</taxon>
        <taxon>Linaceae</taxon>
        <taxon>Linum</taxon>
    </lineage>
</organism>
<evidence type="ECO:0008006" key="3">
    <source>
        <dbReference type="Google" id="ProtNLM"/>
    </source>
</evidence>
<protein>
    <recommendedName>
        <fullName evidence="3">Peptidase A1 domain-containing protein</fullName>
    </recommendedName>
</protein>
<dbReference type="InterPro" id="IPR021109">
    <property type="entry name" value="Peptidase_aspartic_dom_sf"/>
</dbReference>
<sequence>MSGSQWNYRYHPFSLTTPPSHLSMADLVLSNKVVVYDLENQVLGWTDYNCSSSIKIKDEKTGAAYEVSAKDISPAPRLTNPVRQLTFLFLLLSAVLHRFV</sequence>
<proteinExistence type="predicted"/>